<dbReference type="AlphaFoldDB" id="A0A1B9GXN4"/>
<name>A0A1B9GXN4_9TREE</name>
<dbReference type="GO" id="GO:0003700">
    <property type="term" value="F:DNA-binding transcription factor activity"/>
    <property type="evidence" value="ECO:0007669"/>
    <property type="project" value="InterPro"/>
</dbReference>
<comment type="subcellular location">
    <subcellularLocation>
        <location evidence="1">Nucleus</location>
    </subcellularLocation>
</comment>
<feature type="domain" description="BZIP" evidence="7">
    <location>
        <begin position="261"/>
        <end position="318"/>
    </location>
</feature>
<feature type="compositionally biased region" description="Polar residues" evidence="6">
    <location>
        <begin position="24"/>
        <end position="34"/>
    </location>
</feature>
<dbReference type="Pfam" id="PF07716">
    <property type="entry name" value="bZIP_2"/>
    <property type="match status" value="1"/>
</dbReference>
<feature type="compositionally biased region" description="Polar residues" evidence="6">
    <location>
        <begin position="77"/>
        <end position="104"/>
    </location>
</feature>
<evidence type="ECO:0000313" key="8">
    <source>
        <dbReference type="EMBL" id="OCF35776.1"/>
    </source>
</evidence>
<keyword evidence="5" id="KW-0175">Coiled coil</keyword>
<evidence type="ECO:0000256" key="6">
    <source>
        <dbReference type="SAM" id="MobiDB-lite"/>
    </source>
</evidence>
<evidence type="ECO:0000256" key="1">
    <source>
        <dbReference type="ARBA" id="ARBA00004123"/>
    </source>
</evidence>
<dbReference type="SMART" id="SM00338">
    <property type="entry name" value="BRLZ"/>
    <property type="match status" value="1"/>
</dbReference>
<organism evidence="8 9">
    <name type="scientific">Kwoniella heveanensis BCC8398</name>
    <dbReference type="NCBI Taxonomy" id="1296120"/>
    <lineage>
        <taxon>Eukaryota</taxon>
        <taxon>Fungi</taxon>
        <taxon>Dikarya</taxon>
        <taxon>Basidiomycota</taxon>
        <taxon>Agaricomycotina</taxon>
        <taxon>Tremellomycetes</taxon>
        <taxon>Tremellales</taxon>
        <taxon>Cryptococcaceae</taxon>
        <taxon>Kwoniella</taxon>
    </lineage>
</organism>
<dbReference type="Proteomes" id="UP000092666">
    <property type="component" value="Unassembled WGS sequence"/>
</dbReference>
<dbReference type="OrthoDB" id="5571888at2759"/>
<keyword evidence="3" id="KW-0804">Transcription</keyword>
<accession>A0A1B9GXN4</accession>
<dbReference type="InterPro" id="IPR046347">
    <property type="entry name" value="bZIP_sf"/>
</dbReference>
<dbReference type="PROSITE" id="PS50217">
    <property type="entry name" value="BZIP"/>
    <property type="match status" value="1"/>
</dbReference>
<dbReference type="PANTHER" id="PTHR19304">
    <property type="entry name" value="CYCLIC-AMP RESPONSE ELEMENT BINDING PROTEIN"/>
    <property type="match status" value="1"/>
</dbReference>
<evidence type="ECO:0000256" key="3">
    <source>
        <dbReference type="ARBA" id="ARBA00023163"/>
    </source>
</evidence>
<reference evidence="8 9" key="1">
    <citation type="submission" date="2013-07" db="EMBL/GenBank/DDBJ databases">
        <title>The Genome Sequence of Cryptococcus heveanensis BCC8398.</title>
        <authorList>
            <consortium name="The Broad Institute Genome Sequencing Platform"/>
            <person name="Cuomo C."/>
            <person name="Litvintseva A."/>
            <person name="Chen Y."/>
            <person name="Heitman J."/>
            <person name="Sun S."/>
            <person name="Springer D."/>
            <person name="Dromer F."/>
            <person name="Young S.K."/>
            <person name="Zeng Q."/>
            <person name="Gargeya S."/>
            <person name="Fitzgerald M."/>
            <person name="Abouelleil A."/>
            <person name="Alvarado L."/>
            <person name="Berlin A.M."/>
            <person name="Chapman S.B."/>
            <person name="Dewar J."/>
            <person name="Goldberg J."/>
            <person name="Griggs A."/>
            <person name="Gujja S."/>
            <person name="Hansen M."/>
            <person name="Howarth C."/>
            <person name="Imamovic A."/>
            <person name="Larimer J."/>
            <person name="McCowan C."/>
            <person name="Murphy C."/>
            <person name="Pearson M."/>
            <person name="Priest M."/>
            <person name="Roberts A."/>
            <person name="Saif S."/>
            <person name="Shea T."/>
            <person name="Sykes S."/>
            <person name="Wortman J."/>
            <person name="Nusbaum C."/>
            <person name="Birren B."/>
        </authorList>
    </citation>
    <scope>NUCLEOTIDE SEQUENCE [LARGE SCALE GENOMIC DNA]</scope>
    <source>
        <strain evidence="8 9">BCC8398</strain>
    </source>
</reference>
<feature type="region of interest" description="Disordered" evidence="6">
    <location>
        <begin position="137"/>
        <end position="232"/>
    </location>
</feature>
<feature type="coiled-coil region" evidence="5">
    <location>
        <begin position="283"/>
        <end position="317"/>
    </location>
</feature>
<feature type="compositionally biased region" description="Low complexity" evidence="6">
    <location>
        <begin position="187"/>
        <end position="198"/>
    </location>
</feature>
<evidence type="ECO:0000259" key="7">
    <source>
        <dbReference type="PROSITE" id="PS50217"/>
    </source>
</evidence>
<feature type="region of interest" description="Disordered" evidence="6">
    <location>
        <begin position="20"/>
        <end position="108"/>
    </location>
</feature>
<evidence type="ECO:0000256" key="5">
    <source>
        <dbReference type="SAM" id="Coils"/>
    </source>
</evidence>
<dbReference type="GO" id="GO:0005634">
    <property type="term" value="C:nucleus"/>
    <property type="evidence" value="ECO:0007669"/>
    <property type="project" value="UniProtKB-SubCell"/>
</dbReference>
<dbReference type="Gene3D" id="1.20.5.170">
    <property type="match status" value="1"/>
</dbReference>
<protein>
    <recommendedName>
        <fullName evidence="7">BZIP domain-containing protein</fullName>
    </recommendedName>
</protein>
<dbReference type="InterPro" id="IPR051027">
    <property type="entry name" value="bZIP_transcription_factors"/>
</dbReference>
<keyword evidence="9" id="KW-1185">Reference proteome</keyword>
<gene>
    <name evidence="8" type="ORF">I316_02268</name>
</gene>
<dbReference type="InterPro" id="IPR004827">
    <property type="entry name" value="bZIP"/>
</dbReference>
<dbReference type="EMBL" id="KI669497">
    <property type="protein sequence ID" value="OCF35776.1"/>
    <property type="molecule type" value="Genomic_DNA"/>
</dbReference>
<feature type="compositionally biased region" description="Low complexity" evidence="6">
    <location>
        <begin position="61"/>
        <end position="74"/>
    </location>
</feature>
<proteinExistence type="predicted"/>
<dbReference type="CDD" id="cd14810">
    <property type="entry name" value="bZIP_u1"/>
    <property type="match status" value="1"/>
</dbReference>
<reference evidence="9" key="2">
    <citation type="submission" date="2013-12" db="EMBL/GenBank/DDBJ databases">
        <title>Evolution of pathogenesis and genome organization in the Tremellales.</title>
        <authorList>
            <person name="Cuomo C."/>
            <person name="Litvintseva A."/>
            <person name="Heitman J."/>
            <person name="Chen Y."/>
            <person name="Sun S."/>
            <person name="Springer D."/>
            <person name="Dromer F."/>
            <person name="Young S."/>
            <person name="Zeng Q."/>
            <person name="Chapman S."/>
            <person name="Gujja S."/>
            <person name="Saif S."/>
            <person name="Birren B."/>
        </authorList>
    </citation>
    <scope>NUCLEOTIDE SEQUENCE [LARGE SCALE GENOMIC DNA]</scope>
    <source>
        <strain evidence="9">BCC8398</strain>
    </source>
</reference>
<keyword evidence="2" id="KW-0805">Transcription regulation</keyword>
<feature type="compositionally biased region" description="Polar residues" evidence="6">
    <location>
        <begin position="162"/>
        <end position="180"/>
    </location>
</feature>
<keyword evidence="4" id="KW-0539">Nucleus</keyword>
<evidence type="ECO:0000313" key="9">
    <source>
        <dbReference type="Proteomes" id="UP000092666"/>
    </source>
</evidence>
<dbReference type="SUPFAM" id="SSF57959">
    <property type="entry name" value="Leucine zipper domain"/>
    <property type="match status" value="1"/>
</dbReference>
<evidence type="ECO:0000256" key="4">
    <source>
        <dbReference type="ARBA" id="ARBA00023242"/>
    </source>
</evidence>
<sequence length="359" mass="38965">MEQSWPSGGLYNYYTPEALRSADRQTTSPSTTIHSYDEPSHRRSNTLPHSSTFLPPPPPVSHGNHNNGNSGSMNLPPFSQTFYSPYPSSSNNHGASQSTPSNVHTLPHNVGYSPHISMSAPSSNNYPYPLTSPLGLADSVGSGGHRAPPPHSYNESPRIPGYSSSPGLHHFSPTSPTNNLIHGMNPSSASTSSSSFPSLARTPANLPKGLKRRSTSASHSNGSWDDGDRYMPTSTEMDVKELADEQPWGMPQEQYKALNPRDKKQVRNRIGARRFRAKRKDYVSNLEANLRSREDDISALQTQVEQQRNEINELRQRLGLPRIPDPDPVGLGLVVGANGNGGGPASTDGWGQSKLEPSA</sequence>
<feature type="region of interest" description="Disordered" evidence="6">
    <location>
        <begin position="331"/>
        <end position="359"/>
    </location>
</feature>
<evidence type="ECO:0000256" key="2">
    <source>
        <dbReference type="ARBA" id="ARBA00023015"/>
    </source>
</evidence>